<keyword evidence="2 9" id="KW-0808">Transferase</keyword>
<keyword evidence="6" id="KW-0547">Nucleotide-binding</keyword>
<dbReference type="Proteomes" id="UP000287853">
    <property type="component" value="Unassembled WGS sequence"/>
</dbReference>
<dbReference type="Gene3D" id="3.30.460.10">
    <property type="entry name" value="Beta Polymerase, domain 2"/>
    <property type="match status" value="1"/>
</dbReference>
<comment type="cofactor">
    <cofactor evidence="1">
        <name>Mg(2+)</name>
        <dbReference type="ChEBI" id="CHEBI:18420"/>
    </cofactor>
</comment>
<comment type="similarity">
    <text evidence="9">Belongs to the tRNA nucleotidyltransferase/poly(A) polymerase family.</text>
</comment>
<dbReference type="EMBL" id="MTKO01000111">
    <property type="protein sequence ID" value="RWX43733.1"/>
    <property type="molecule type" value="Genomic_DNA"/>
</dbReference>
<keyword evidence="3" id="KW-0819">tRNA processing</keyword>
<dbReference type="InterPro" id="IPR032828">
    <property type="entry name" value="PolyA_RNA-bd"/>
</dbReference>
<sequence length="174" mass="19505">MLRQGLDVDFSSFRAGAQSITEDLEKRDITVNALAVPVHDLLIGRCQEQDKLPVIDPAGGLADLKQQRVRAVTEKSFPDDPLRMLRVFRFAAVLDFTVESDTLEQVRQQRKSIDLVAKERVAYELDLIMASPRAHRAFARCVSAVCFGKSCRSCRQGRAWGSLPVIIWMCLSIA</sequence>
<dbReference type="GO" id="GO:0000166">
    <property type="term" value="F:nucleotide binding"/>
    <property type="evidence" value="ECO:0007669"/>
    <property type="project" value="UniProtKB-KW"/>
</dbReference>
<dbReference type="PANTHER" id="PTHR47545">
    <property type="entry name" value="MULTIFUNCTIONAL CCA PROTEIN"/>
    <property type="match status" value="1"/>
</dbReference>
<dbReference type="Pfam" id="PF12627">
    <property type="entry name" value="PolyA_pol_RNAbd"/>
    <property type="match status" value="1"/>
</dbReference>
<dbReference type="GO" id="GO:0008033">
    <property type="term" value="P:tRNA processing"/>
    <property type="evidence" value="ECO:0007669"/>
    <property type="project" value="UniProtKB-KW"/>
</dbReference>
<dbReference type="EC" id="2.7.7.19" evidence="12"/>
<keyword evidence="5" id="KW-0479">Metal-binding</keyword>
<evidence type="ECO:0000256" key="3">
    <source>
        <dbReference type="ARBA" id="ARBA00022694"/>
    </source>
</evidence>
<evidence type="ECO:0000256" key="9">
    <source>
        <dbReference type="RuleBase" id="RU003953"/>
    </source>
</evidence>
<dbReference type="InterPro" id="IPR043519">
    <property type="entry name" value="NT_sf"/>
</dbReference>
<dbReference type="InterPro" id="IPR002646">
    <property type="entry name" value="PolA_pol_head_dom"/>
</dbReference>
<evidence type="ECO:0000256" key="5">
    <source>
        <dbReference type="ARBA" id="ARBA00022723"/>
    </source>
</evidence>
<evidence type="ECO:0000259" key="11">
    <source>
        <dbReference type="Pfam" id="PF12627"/>
    </source>
</evidence>
<evidence type="ECO:0000256" key="7">
    <source>
        <dbReference type="ARBA" id="ARBA00022842"/>
    </source>
</evidence>
<reference evidence="12 13" key="1">
    <citation type="submission" date="2017-01" db="EMBL/GenBank/DDBJ databases">
        <title>The cable genome- insights into the physiology and evolution of filamentous bacteria capable of sulfide oxidation via long distance electron transfer.</title>
        <authorList>
            <person name="Schreiber L."/>
            <person name="Bjerg J.T."/>
            <person name="Boggild A."/>
            <person name="Van De Vossenberg J."/>
            <person name="Meysman F."/>
            <person name="Nielsen L.P."/>
            <person name="Schramm A."/>
            <person name="Kjeldsen K.U."/>
        </authorList>
    </citation>
    <scope>NUCLEOTIDE SEQUENCE [LARGE SCALE GENOMIC DNA]</scope>
    <source>
        <strain evidence="12">MCF</strain>
    </source>
</reference>
<dbReference type="GO" id="GO:0046872">
    <property type="term" value="F:metal ion binding"/>
    <property type="evidence" value="ECO:0007669"/>
    <property type="project" value="UniProtKB-KW"/>
</dbReference>
<feature type="domain" description="tRNA nucleotidyltransferase/poly(A) polymerase RNA and SrmB- binding" evidence="11">
    <location>
        <begin position="95"/>
        <end position="139"/>
    </location>
</feature>
<evidence type="ECO:0000259" key="10">
    <source>
        <dbReference type="Pfam" id="PF01743"/>
    </source>
</evidence>
<dbReference type="AlphaFoldDB" id="A0A3S3U756"/>
<evidence type="ECO:0000313" key="13">
    <source>
        <dbReference type="Proteomes" id="UP000287853"/>
    </source>
</evidence>
<evidence type="ECO:0000313" key="12">
    <source>
        <dbReference type="EMBL" id="RWX43733.1"/>
    </source>
</evidence>
<accession>A0A3S3U756</accession>
<evidence type="ECO:0000256" key="2">
    <source>
        <dbReference type="ARBA" id="ARBA00022679"/>
    </source>
</evidence>
<dbReference type="GO" id="GO:1990817">
    <property type="term" value="F:poly(A) RNA polymerase activity"/>
    <property type="evidence" value="ECO:0007669"/>
    <property type="project" value="UniProtKB-EC"/>
</dbReference>
<evidence type="ECO:0000256" key="1">
    <source>
        <dbReference type="ARBA" id="ARBA00001946"/>
    </source>
</evidence>
<feature type="domain" description="Poly A polymerase head" evidence="10">
    <location>
        <begin position="17"/>
        <end position="70"/>
    </location>
</feature>
<name>A0A3S3U756_9BACT</name>
<comment type="caution">
    <text evidence="12">The sequence shown here is derived from an EMBL/GenBank/DDBJ whole genome shotgun (WGS) entry which is preliminary data.</text>
</comment>
<dbReference type="Gene3D" id="1.10.3090.10">
    <property type="entry name" value="cca-adding enzyme, domain 2"/>
    <property type="match status" value="1"/>
</dbReference>
<evidence type="ECO:0000256" key="8">
    <source>
        <dbReference type="ARBA" id="ARBA00022884"/>
    </source>
</evidence>
<evidence type="ECO:0000256" key="6">
    <source>
        <dbReference type="ARBA" id="ARBA00022741"/>
    </source>
</evidence>
<organism evidence="12 13">
    <name type="scientific">Candidatus Electrothrix aarhusensis</name>
    <dbReference type="NCBI Taxonomy" id="1859131"/>
    <lineage>
        <taxon>Bacteria</taxon>
        <taxon>Pseudomonadati</taxon>
        <taxon>Thermodesulfobacteriota</taxon>
        <taxon>Desulfobulbia</taxon>
        <taxon>Desulfobulbales</taxon>
        <taxon>Desulfobulbaceae</taxon>
        <taxon>Candidatus Electrothrix</taxon>
    </lineage>
</organism>
<proteinExistence type="inferred from homology"/>
<evidence type="ECO:0000256" key="4">
    <source>
        <dbReference type="ARBA" id="ARBA00022695"/>
    </source>
</evidence>
<dbReference type="InterPro" id="IPR050124">
    <property type="entry name" value="tRNA_CCA-adding_enzyme"/>
</dbReference>
<keyword evidence="4 12" id="KW-0548">Nucleotidyltransferase</keyword>
<gene>
    <name evidence="12" type="ORF">H206_02577</name>
</gene>
<keyword evidence="8 9" id="KW-0694">RNA-binding</keyword>
<dbReference type="SUPFAM" id="SSF81301">
    <property type="entry name" value="Nucleotidyltransferase"/>
    <property type="match status" value="1"/>
</dbReference>
<dbReference type="SUPFAM" id="SSF81891">
    <property type="entry name" value="Poly A polymerase C-terminal region-like"/>
    <property type="match status" value="1"/>
</dbReference>
<protein>
    <submittedName>
        <fullName evidence="12">Putative RNA and SrmB-binding site of polymerase A</fullName>
        <ecNumber evidence="12">2.7.7.19</ecNumber>
    </submittedName>
</protein>
<dbReference type="GO" id="GO:0003723">
    <property type="term" value="F:RNA binding"/>
    <property type="evidence" value="ECO:0007669"/>
    <property type="project" value="UniProtKB-KW"/>
</dbReference>
<keyword evidence="13" id="KW-1185">Reference proteome</keyword>
<keyword evidence="7" id="KW-0460">Magnesium</keyword>
<dbReference type="Pfam" id="PF01743">
    <property type="entry name" value="PolyA_pol"/>
    <property type="match status" value="1"/>
</dbReference>